<comment type="caution">
    <text evidence="2">The sequence shown here is derived from an EMBL/GenBank/DDBJ whole genome shotgun (WGS) entry which is preliminary data.</text>
</comment>
<sequence length="174" mass="19520">MRSPYLLLTTLVVRQQAQHRDSAAPHGPRSPVQVSHSRTPSPGTPKLEPQVNGYGHDGYGHDEDVQSLNGVGGARDQEDYDYTPVKPSAKALGKRKVVEPEAVPDPPFDPDDIYYSKDNSFLANDTKGEPDFEDETDTRWRRPPTQFVYDAVAERTRQRLEGEIRELRVANGVH</sequence>
<dbReference type="OrthoDB" id="10255964at2759"/>
<feature type="compositionally biased region" description="Polar residues" evidence="1">
    <location>
        <begin position="32"/>
        <end position="41"/>
    </location>
</feature>
<evidence type="ECO:0000313" key="2">
    <source>
        <dbReference type="EMBL" id="KAJ3498602.1"/>
    </source>
</evidence>
<dbReference type="AlphaFoldDB" id="A0A9W8JYL8"/>
<evidence type="ECO:0000256" key="1">
    <source>
        <dbReference type="SAM" id="MobiDB-lite"/>
    </source>
</evidence>
<proteinExistence type="predicted"/>
<dbReference type="Proteomes" id="UP001148786">
    <property type="component" value="Unassembled WGS sequence"/>
</dbReference>
<protein>
    <submittedName>
        <fullName evidence="2">Uncharacterized protein</fullName>
    </submittedName>
</protein>
<keyword evidence="3" id="KW-1185">Reference proteome</keyword>
<organism evidence="2 3">
    <name type="scientific">Agrocybe chaxingu</name>
    <dbReference type="NCBI Taxonomy" id="84603"/>
    <lineage>
        <taxon>Eukaryota</taxon>
        <taxon>Fungi</taxon>
        <taxon>Dikarya</taxon>
        <taxon>Basidiomycota</taxon>
        <taxon>Agaricomycotina</taxon>
        <taxon>Agaricomycetes</taxon>
        <taxon>Agaricomycetidae</taxon>
        <taxon>Agaricales</taxon>
        <taxon>Agaricineae</taxon>
        <taxon>Strophariaceae</taxon>
        <taxon>Agrocybe</taxon>
    </lineage>
</organism>
<feature type="region of interest" description="Disordered" evidence="1">
    <location>
        <begin position="16"/>
        <end position="142"/>
    </location>
</feature>
<reference evidence="2" key="1">
    <citation type="submission" date="2022-07" db="EMBL/GenBank/DDBJ databases">
        <title>Genome Sequence of Agrocybe chaxingu.</title>
        <authorList>
            <person name="Buettner E."/>
        </authorList>
    </citation>
    <scope>NUCLEOTIDE SEQUENCE</scope>
    <source>
        <strain evidence="2">MP-N11</strain>
    </source>
</reference>
<evidence type="ECO:0000313" key="3">
    <source>
        <dbReference type="Proteomes" id="UP001148786"/>
    </source>
</evidence>
<accession>A0A9W8JYL8</accession>
<gene>
    <name evidence="2" type="ORF">NLJ89_g10199</name>
</gene>
<name>A0A9W8JYL8_9AGAR</name>
<dbReference type="EMBL" id="JANKHO010001788">
    <property type="protein sequence ID" value="KAJ3498602.1"/>
    <property type="molecule type" value="Genomic_DNA"/>
</dbReference>